<organism evidence="1">
    <name type="scientific">Glycine soja</name>
    <name type="common">Wild soybean</name>
    <dbReference type="NCBI Taxonomy" id="3848"/>
    <lineage>
        <taxon>Eukaryota</taxon>
        <taxon>Viridiplantae</taxon>
        <taxon>Streptophyta</taxon>
        <taxon>Embryophyta</taxon>
        <taxon>Tracheophyta</taxon>
        <taxon>Spermatophyta</taxon>
        <taxon>Magnoliopsida</taxon>
        <taxon>eudicotyledons</taxon>
        <taxon>Gunneridae</taxon>
        <taxon>Pentapetalae</taxon>
        <taxon>rosids</taxon>
        <taxon>fabids</taxon>
        <taxon>Fabales</taxon>
        <taxon>Fabaceae</taxon>
        <taxon>Papilionoideae</taxon>
        <taxon>50 kb inversion clade</taxon>
        <taxon>NPAAA clade</taxon>
        <taxon>indigoferoid/millettioid clade</taxon>
        <taxon>Phaseoleae</taxon>
        <taxon>Glycine</taxon>
        <taxon>Glycine subgen. Soja</taxon>
    </lineage>
</organism>
<sequence>MESRVRSRTGTLSSLPHLRKLPRELCSPALKKEAVLLRPCLAAASSPAEGSDSAGEAKVSPAGFFEKYPALVTGFFFFTCYVTSRDSVLCLLRSLSLTFNHLTVFHEE</sequence>
<name>A0A0B2PST4_GLYSO</name>
<evidence type="ECO:0000313" key="1">
    <source>
        <dbReference type="EMBL" id="KHN12160.1"/>
    </source>
</evidence>
<reference evidence="1" key="1">
    <citation type="submission" date="2014-07" db="EMBL/GenBank/DDBJ databases">
        <title>Identification of a novel salt tolerance gene in wild soybean by whole-genome sequencing.</title>
        <authorList>
            <person name="Lam H.-M."/>
            <person name="Qi X."/>
            <person name="Li M.-W."/>
            <person name="Liu X."/>
            <person name="Xie M."/>
            <person name="Ni M."/>
            <person name="Xu X."/>
        </authorList>
    </citation>
    <scope>NUCLEOTIDE SEQUENCE [LARGE SCALE GENOMIC DNA]</scope>
    <source>
        <tissue evidence="1">Root</tissue>
    </source>
</reference>
<gene>
    <name evidence="1" type="ORF">glysoja_050081</name>
</gene>
<protein>
    <submittedName>
        <fullName evidence="1">Triose phosphate/phosphate translocator, chloroplastic</fullName>
    </submittedName>
</protein>
<dbReference type="EMBL" id="KN663334">
    <property type="protein sequence ID" value="KHN12160.1"/>
    <property type="molecule type" value="Genomic_DNA"/>
</dbReference>
<proteinExistence type="predicted"/>
<dbReference type="AlphaFoldDB" id="A0A0B2PST4"/>
<accession>A0A0B2PST4</accession>
<dbReference type="Proteomes" id="UP000053555">
    <property type="component" value="Unassembled WGS sequence"/>
</dbReference>